<evidence type="ECO:0000313" key="1">
    <source>
        <dbReference type="EMBL" id="JAD46157.1"/>
    </source>
</evidence>
<organism evidence="1">
    <name type="scientific">Arundo donax</name>
    <name type="common">Giant reed</name>
    <name type="synonym">Donax arundinaceus</name>
    <dbReference type="NCBI Taxonomy" id="35708"/>
    <lineage>
        <taxon>Eukaryota</taxon>
        <taxon>Viridiplantae</taxon>
        <taxon>Streptophyta</taxon>
        <taxon>Embryophyta</taxon>
        <taxon>Tracheophyta</taxon>
        <taxon>Spermatophyta</taxon>
        <taxon>Magnoliopsida</taxon>
        <taxon>Liliopsida</taxon>
        <taxon>Poales</taxon>
        <taxon>Poaceae</taxon>
        <taxon>PACMAD clade</taxon>
        <taxon>Arundinoideae</taxon>
        <taxon>Arundineae</taxon>
        <taxon>Arundo</taxon>
    </lineage>
</organism>
<reference evidence="1" key="2">
    <citation type="journal article" date="2015" name="Data Brief">
        <title>Shoot transcriptome of the giant reed, Arundo donax.</title>
        <authorList>
            <person name="Barrero R.A."/>
            <person name="Guerrero F.D."/>
            <person name="Moolhuijzen P."/>
            <person name="Goolsby J.A."/>
            <person name="Tidwell J."/>
            <person name="Bellgard S.E."/>
            <person name="Bellgard M.I."/>
        </authorList>
    </citation>
    <scope>NUCLEOTIDE SEQUENCE</scope>
    <source>
        <tissue evidence="1">Shoot tissue taken approximately 20 cm above the soil surface</tissue>
    </source>
</reference>
<dbReference type="AlphaFoldDB" id="A0A0A9AGF2"/>
<protein>
    <submittedName>
        <fullName evidence="1">Uncharacterized protein</fullName>
    </submittedName>
</protein>
<proteinExistence type="predicted"/>
<dbReference type="EMBL" id="GBRH01251738">
    <property type="protein sequence ID" value="JAD46157.1"/>
    <property type="molecule type" value="Transcribed_RNA"/>
</dbReference>
<name>A0A0A9AGF2_ARUDO</name>
<reference evidence="1" key="1">
    <citation type="submission" date="2014-09" db="EMBL/GenBank/DDBJ databases">
        <authorList>
            <person name="Magalhaes I.L.F."/>
            <person name="Oliveira U."/>
            <person name="Santos F.R."/>
            <person name="Vidigal T.H.D.A."/>
            <person name="Brescovit A.D."/>
            <person name="Santos A.J."/>
        </authorList>
    </citation>
    <scope>NUCLEOTIDE SEQUENCE</scope>
    <source>
        <tissue evidence="1">Shoot tissue taken approximately 20 cm above the soil surface</tissue>
    </source>
</reference>
<sequence length="48" mass="5703">MEQPSMRPVHNIIFFAMNYQNWTFNKGDFLNVLINVKPIGLLHRIQDT</sequence>
<accession>A0A0A9AGF2</accession>